<evidence type="ECO:0000313" key="1">
    <source>
        <dbReference type="EMBL" id="MDZ5457883.1"/>
    </source>
</evidence>
<sequence length="75" mass="7844">MSALGGSVLLAYDSAGLLAPVTFDAAPGEPVPFPAGCRPQRPEEPEADYIAALEALGLTMLMWDFSRIPNLPEGA</sequence>
<dbReference type="EMBL" id="JAXOJX010000023">
    <property type="protein sequence ID" value="MDZ5457883.1"/>
    <property type="molecule type" value="Genomic_DNA"/>
</dbReference>
<reference evidence="1 2" key="1">
    <citation type="submission" date="2023-11" db="EMBL/GenBank/DDBJ databases">
        <title>Draft genome of Azohydromonas lata strain H1 (DSM1123), a polyhydroxyalkanoate producer.</title>
        <authorList>
            <person name="Traversa D."/>
            <person name="D'Addabbo P."/>
            <person name="Pazzani C."/>
            <person name="Manzari C."/>
            <person name="Chiara M."/>
            <person name="Scrascia M."/>
        </authorList>
    </citation>
    <scope>NUCLEOTIDE SEQUENCE [LARGE SCALE GENOMIC DNA]</scope>
    <source>
        <strain evidence="1 2">H1</strain>
    </source>
</reference>
<keyword evidence="2" id="KW-1185">Reference proteome</keyword>
<evidence type="ECO:0000313" key="2">
    <source>
        <dbReference type="Proteomes" id="UP001293718"/>
    </source>
</evidence>
<protein>
    <submittedName>
        <fullName evidence="1">Uncharacterized protein</fullName>
    </submittedName>
</protein>
<name>A0ABU5IG01_9BURK</name>
<dbReference type="RefSeq" id="WP_322466069.1">
    <property type="nucleotide sequence ID" value="NZ_JAXOJX010000023.1"/>
</dbReference>
<dbReference type="Proteomes" id="UP001293718">
    <property type="component" value="Unassembled WGS sequence"/>
</dbReference>
<proteinExistence type="predicted"/>
<gene>
    <name evidence="1" type="ORF">SM757_14995</name>
</gene>
<comment type="caution">
    <text evidence="1">The sequence shown here is derived from an EMBL/GenBank/DDBJ whole genome shotgun (WGS) entry which is preliminary data.</text>
</comment>
<accession>A0ABU5IG01</accession>
<organism evidence="1 2">
    <name type="scientific">Azohydromonas lata</name>
    <dbReference type="NCBI Taxonomy" id="45677"/>
    <lineage>
        <taxon>Bacteria</taxon>
        <taxon>Pseudomonadati</taxon>
        <taxon>Pseudomonadota</taxon>
        <taxon>Betaproteobacteria</taxon>
        <taxon>Burkholderiales</taxon>
        <taxon>Sphaerotilaceae</taxon>
        <taxon>Azohydromonas</taxon>
    </lineage>
</organism>